<evidence type="ECO:0000313" key="1">
    <source>
        <dbReference type="EMBL" id="KAK1430098.1"/>
    </source>
</evidence>
<sequence>MSATEKAYRGFYGLWTVLLAKFSGEPGSQFSTEIVFEAQNEVANRYTDVPLKRRKRDPKPRLVVGYVASVSPEPAIQQSSYIPKSISTIVEDLPLPVSATPHVSTVATTVTTIPVPTSKTLKISRLQEENKVQGRCITELQSSVGELSAKLLDLSQCLEAKLGSDFARNRSGIDHWGYDGDKKLWFDMVTAASGVRTHKDVVDPSTGEPLKIVMWPPTQKAKVIPLPVNLHDGSLSAFKYWCYDLVQSEVVIVYGNVEYRLMDTSELMRFEESDIKVLAQYQIQVAENFEVCGKTFTAVVSQIISSEMWAGNRTRAETLIFGPSLGLTIEDMQRIIESTKKGNGPHK</sequence>
<organism evidence="1 2">
    <name type="scientific">Tagetes erecta</name>
    <name type="common">African marigold</name>
    <dbReference type="NCBI Taxonomy" id="13708"/>
    <lineage>
        <taxon>Eukaryota</taxon>
        <taxon>Viridiplantae</taxon>
        <taxon>Streptophyta</taxon>
        <taxon>Embryophyta</taxon>
        <taxon>Tracheophyta</taxon>
        <taxon>Spermatophyta</taxon>
        <taxon>Magnoliopsida</taxon>
        <taxon>eudicotyledons</taxon>
        <taxon>Gunneridae</taxon>
        <taxon>Pentapetalae</taxon>
        <taxon>asterids</taxon>
        <taxon>campanulids</taxon>
        <taxon>Asterales</taxon>
        <taxon>Asteraceae</taxon>
        <taxon>Asteroideae</taxon>
        <taxon>Heliantheae alliance</taxon>
        <taxon>Tageteae</taxon>
        <taxon>Tagetes</taxon>
    </lineage>
</organism>
<comment type="caution">
    <text evidence="1">The sequence shown here is derived from an EMBL/GenBank/DDBJ whole genome shotgun (WGS) entry which is preliminary data.</text>
</comment>
<dbReference type="AlphaFoldDB" id="A0AAD8P1P0"/>
<proteinExistence type="predicted"/>
<accession>A0AAD8P1P0</accession>
<reference evidence="1" key="1">
    <citation type="journal article" date="2023" name="bioRxiv">
        <title>Improved chromosome-level genome assembly for marigold (Tagetes erecta).</title>
        <authorList>
            <person name="Jiang F."/>
            <person name="Yuan L."/>
            <person name="Wang S."/>
            <person name="Wang H."/>
            <person name="Xu D."/>
            <person name="Wang A."/>
            <person name="Fan W."/>
        </authorList>
    </citation>
    <scope>NUCLEOTIDE SEQUENCE</scope>
    <source>
        <strain evidence="1">WSJ</strain>
        <tissue evidence="1">Leaf</tissue>
    </source>
</reference>
<gene>
    <name evidence="1" type="ORF">QVD17_12608</name>
</gene>
<keyword evidence="2" id="KW-1185">Reference proteome</keyword>
<protein>
    <submittedName>
        <fullName evidence="1">Uncharacterized protein</fullName>
    </submittedName>
</protein>
<dbReference type="Proteomes" id="UP001229421">
    <property type="component" value="Unassembled WGS sequence"/>
</dbReference>
<evidence type="ECO:0000313" key="2">
    <source>
        <dbReference type="Proteomes" id="UP001229421"/>
    </source>
</evidence>
<name>A0AAD8P1P0_TARER</name>
<dbReference type="EMBL" id="JAUHHV010000003">
    <property type="protein sequence ID" value="KAK1430098.1"/>
    <property type="molecule type" value="Genomic_DNA"/>
</dbReference>